<comment type="caution">
    <text evidence="2">The sequence shown here is derived from an EMBL/GenBank/DDBJ whole genome shotgun (WGS) entry which is preliminary data.</text>
</comment>
<dbReference type="Proteomes" id="UP000484076">
    <property type="component" value="Unassembled WGS sequence"/>
</dbReference>
<reference evidence="2" key="1">
    <citation type="submission" date="2020-05" db="EMBL/GenBank/DDBJ databases">
        <title>Fertoebacter nigrum gen. nov., sp. nov., a new member of the family Rhodobacteraceae.</title>
        <authorList>
            <person name="Szuroczki S."/>
            <person name="Abbaszade G."/>
            <person name="Buni D."/>
            <person name="Schumann P."/>
            <person name="Toth E."/>
        </authorList>
    </citation>
    <scope>NUCLEOTIDE SEQUENCE</scope>
    <source>
        <strain evidence="2">RG-N-1a</strain>
    </source>
</reference>
<dbReference type="RefSeq" id="WP_152824451.1">
    <property type="nucleotide sequence ID" value="NZ_WHUT02000002.1"/>
</dbReference>
<proteinExistence type="predicted"/>
<keyword evidence="3" id="KW-1185">Reference proteome</keyword>
<dbReference type="EMBL" id="WHUT02000002">
    <property type="protein sequence ID" value="NUB43461.1"/>
    <property type="molecule type" value="Genomic_DNA"/>
</dbReference>
<evidence type="ECO:0000256" key="1">
    <source>
        <dbReference type="SAM" id="Coils"/>
    </source>
</evidence>
<name>A0A8X8KN70_9RHOB</name>
<accession>A0A8X8KN70</accession>
<sequence length="83" mass="9559">MAETEDNLVLRLLREIRSDTQDTRQRMTKVERRLDELHEGVVAAMGLAGLANVATEKHAEGMDEIRDQLEALRRRVAELEMRT</sequence>
<protein>
    <submittedName>
        <fullName evidence="2">Uncharacterized protein</fullName>
    </submittedName>
</protein>
<dbReference type="AlphaFoldDB" id="A0A8X8KN70"/>
<keyword evidence="1" id="KW-0175">Coiled coil</keyword>
<gene>
    <name evidence="2" type="ORF">GEU84_003620</name>
</gene>
<organism evidence="2 3">
    <name type="scientific">Fertoeibacter niger</name>
    <dbReference type="NCBI Taxonomy" id="2656921"/>
    <lineage>
        <taxon>Bacteria</taxon>
        <taxon>Pseudomonadati</taxon>
        <taxon>Pseudomonadota</taxon>
        <taxon>Alphaproteobacteria</taxon>
        <taxon>Rhodobacterales</taxon>
        <taxon>Paracoccaceae</taxon>
        <taxon>Fertoeibacter</taxon>
    </lineage>
</organism>
<evidence type="ECO:0000313" key="2">
    <source>
        <dbReference type="EMBL" id="NUB43461.1"/>
    </source>
</evidence>
<evidence type="ECO:0000313" key="3">
    <source>
        <dbReference type="Proteomes" id="UP000484076"/>
    </source>
</evidence>
<feature type="coiled-coil region" evidence="1">
    <location>
        <begin position="55"/>
        <end position="82"/>
    </location>
</feature>